<dbReference type="SMART" id="SM00825">
    <property type="entry name" value="PKS_KS"/>
    <property type="match status" value="1"/>
</dbReference>
<dbReference type="InterPro" id="IPR020806">
    <property type="entry name" value="PKS_PP-bd"/>
</dbReference>
<dbReference type="InterPro" id="IPR036736">
    <property type="entry name" value="ACP-like_sf"/>
</dbReference>
<dbReference type="InterPro" id="IPR042104">
    <property type="entry name" value="PKS_dehydratase_sf"/>
</dbReference>
<reference evidence="10 11" key="1">
    <citation type="submission" date="2024-06" db="EMBL/GenBank/DDBJ databases">
        <title>The Natural Products Discovery Center: Release of the First 8490 Sequenced Strains for Exploring Actinobacteria Biosynthetic Diversity.</title>
        <authorList>
            <person name="Kalkreuter E."/>
            <person name="Kautsar S.A."/>
            <person name="Yang D."/>
            <person name="Bader C.D."/>
            <person name="Teijaro C.N."/>
            <person name="Fluegel L."/>
            <person name="Davis C.M."/>
            <person name="Simpson J.R."/>
            <person name="Lauterbach L."/>
            <person name="Steele A.D."/>
            <person name="Gui C."/>
            <person name="Meng S."/>
            <person name="Li G."/>
            <person name="Viehrig K."/>
            <person name="Ye F."/>
            <person name="Su P."/>
            <person name="Kiefer A.F."/>
            <person name="Nichols A."/>
            <person name="Cepeda A.J."/>
            <person name="Yan W."/>
            <person name="Fan B."/>
            <person name="Jiang Y."/>
            <person name="Adhikari A."/>
            <person name="Zheng C.-J."/>
            <person name="Schuster L."/>
            <person name="Cowan T.M."/>
            <person name="Smanski M.J."/>
            <person name="Chevrette M.G."/>
            <person name="De Carvalho L.P.S."/>
            <person name="Shen B."/>
        </authorList>
    </citation>
    <scope>NUCLEOTIDE SEQUENCE [LARGE SCALE GENOMIC DNA]</scope>
    <source>
        <strain evidence="10 11">NPDC050403</strain>
    </source>
</reference>
<dbReference type="SMART" id="SM00823">
    <property type="entry name" value="PKS_PP"/>
    <property type="match status" value="1"/>
</dbReference>
<feature type="region of interest" description="N-terminal hotdog fold" evidence="5">
    <location>
        <begin position="927"/>
        <end position="1051"/>
    </location>
</feature>
<dbReference type="PANTHER" id="PTHR43775">
    <property type="entry name" value="FATTY ACID SYNTHASE"/>
    <property type="match status" value="1"/>
</dbReference>
<dbReference type="Gene3D" id="3.10.129.110">
    <property type="entry name" value="Polyketide synthase dehydratase"/>
    <property type="match status" value="1"/>
</dbReference>
<evidence type="ECO:0000256" key="3">
    <source>
        <dbReference type="ARBA" id="ARBA00022679"/>
    </source>
</evidence>
<sequence length="1811" mass="189806">MTDVSTFRSYLRRTTEALLDTRAQLRELESARTEPIAIVGIGCRFPGGIASPQQLWDLVADGGEVLSAFPGDRGWHPESLLDSDPDLPGTVTAESGGFLREAFDFDADFFGISPREALAMDPQQRLLLEVTWEAFEHAGIDPTSLRDSDSGVFVGAMYHDYAARLRTVPAELEAHLGTGSAAGVLSGRIAYTFGFTGPVLTVDTACSSSLVALHQAMRSLRGGECGLAVAGGITVMSTPASFIEFSRQRGLAADGRCKSYAAAADGTGFSEGVGVLVLERLSDARRHGHPVLALLRGSAINSDGASAGLTVPDGAAQQRVIRRALTTAGLLPDEIDLVDGHGTGTTLGDPIEARALLEVFAGRTGEPVWLGSVKSNLGHTQGAAGVAGVIKTVMALQHATVPPTAHVDAPTPHVDWSSGAVRVATHARDWPATGRPRRAGVSSFGISGTNAHVVLEQAPEIADAAPDARPPSFPVTVWTLSARNDAALNAQANALARHVRARPDLAPIPVGAALASTRTEFPHRAVVFGHDRFELLAALDTLVARETTGTVARGVARPGSARTAVLFPGQGAQRLAMGRELHAAYPVYAAAFDEVCAEFDARLDGPPLAEVIFAEAGSANAELLDHTAFTQAALFAVEVALYRLAESFGLRPDFLIGHSLGEITAAYLAGVWNLADAVTLVAARGRLMGALPGRGAMMAVAAAEHKVTPLLVGREQVAAVAAVNGAAAVVVSGADTAVNELAATLDRLGRKTIRLRVSHAFHSPLMTPMLADFAEVCAGLEYRAPTLPIISNLTGELADPEQLRTPQYWVRHVRETVRFHAGVRDLHDRHGVRVFLELGPGSTLTALTRGALADSDGVTTATALPKRPDESTTVVAALATAYTAGTPLDWYPRPPARPVTLPTYAFQRRRYWLDAGTTETRAEGTGHPLLGTALETTDGTILFSGKVSRRTGRWITDHVVHGANLLPGTAFLEMALAAAAHVGRDHLAELTLLAPLVIPVDGEITLQVSVDPPAEDGTRALVIHSRTTESDDAAIWTRHVEATISEIPDDDTAPPMPPVGGPPADAAPIDVDERYRLLDAAGYGYGPAFRGLRALARRDNEFFVDAALPDAVDDAGFGIHPALLDAVLHPLAPLDAGSIRLPFTWRGVTAHAPVRGPVRARLTPTGPDEAALTLTDAAGVPVLTVASLVLRPIEAATLRAAGGGRDGMYRLDWVRPAATETSAVDRNSADPIPFDVPVVEPTPAGVRTALASTLDRIREWLADEDGGTLTVRTRRAVVVTPEDAVIDPAAAAVWGLVRAAQAEHPGRLLLLDTDGSPHGVLPQGEPQVAVRAGTASVPRLTPVAPDTDTPPWNPEGTVLITGAGGVLAGLLARHLVTRHGVGHLLLISRGPVDTTALTALGARVTSVACDVADREALARALAGVPVDHPLTAVIHAAGVADDGLLEKLTEEQFERVLRPKLDGAWNLHELTAHADLSAFILFSSVAGLFGAAGQANYAAANASLDALAQLRHAEGLAATSLAWGMWEPSTGVSGHLDAADHARIARGGILPLATAAGLDLFDAATGSDHALLSLVALDRSRLDVTDSPAPLRGLARPPRRRADRATAASRRDAADSLAARFAVLDAAGRRELVHDLVRAQVAAVLGHTDADLDTDRTFRELGFDSLTGMELRGKLTAATDLRLPATLVFDHPTPDALAAHLHARLLATSASETESAAARAAVAGIPIDRLRESGLLDALLRLAQDPTATDVVVGATPAATDGIGDVASGSEVIRSMSADELIKMAGGGGRRDDEFWTDGHDLWKNGDQGQV</sequence>
<feature type="domain" description="PKS/mFAS DH" evidence="9">
    <location>
        <begin position="927"/>
        <end position="1199"/>
    </location>
</feature>
<dbReference type="SUPFAM" id="SSF53901">
    <property type="entry name" value="Thiolase-like"/>
    <property type="match status" value="1"/>
</dbReference>
<dbReference type="InterPro" id="IPR016036">
    <property type="entry name" value="Malonyl_transacylase_ACP-bd"/>
</dbReference>
<dbReference type="InterPro" id="IPR014031">
    <property type="entry name" value="Ketoacyl_synth_C"/>
</dbReference>
<evidence type="ECO:0000256" key="4">
    <source>
        <dbReference type="ARBA" id="ARBA00023315"/>
    </source>
</evidence>
<dbReference type="PROSITE" id="PS00012">
    <property type="entry name" value="PHOSPHOPANTETHEINE"/>
    <property type="match status" value="1"/>
</dbReference>
<evidence type="ECO:0000256" key="6">
    <source>
        <dbReference type="SAM" id="MobiDB-lite"/>
    </source>
</evidence>
<dbReference type="Pfam" id="PF00550">
    <property type="entry name" value="PP-binding"/>
    <property type="match status" value="1"/>
</dbReference>
<dbReference type="InterPro" id="IPR050091">
    <property type="entry name" value="PKS_NRPS_Biosynth_Enz"/>
</dbReference>
<feature type="compositionally biased region" description="Low complexity" evidence="6">
    <location>
        <begin position="1587"/>
        <end position="1596"/>
    </location>
</feature>
<dbReference type="InterPro" id="IPR036291">
    <property type="entry name" value="NAD(P)-bd_dom_sf"/>
</dbReference>
<dbReference type="SMART" id="SM00827">
    <property type="entry name" value="PKS_AT"/>
    <property type="match status" value="1"/>
</dbReference>
<dbReference type="PANTHER" id="PTHR43775:SF51">
    <property type="entry name" value="INACTIVE PHENOLPHTHIOCEROL SYNTHESIS POLYKETIDE SYNTHASE TYPE I PKS1-RELATED"/>
    <property type="match status" value="1"/>
</dbReference>
<dbReference type="InterPro" id="IPR014043">
    <property type="entry name" value="Acyl_transferase_dom"/>
</dbReference>
<dbReference type="InterPro" id="IPR018201">
    <property type="entry name" value="Ketoacyl_synth_AS"/>
</dbReference>
<dbReference type="InterPro" id="IPR013968">
    <property type="entry name" value="PKS_KR"/>
</dbReference>
<dbReference type="SMART" id="SM00822">
    <property type="entry name" value="PKS_KR"/>
    <property type="match status" value="1"/>
</dbReference>
<dbReference type="SUPFAM" id="SSF51735">
    <property type="entry name" value="NAD(P)-binding Rossmann-fold domains"/>
    <property type="match status" value="2"/>
</dbReference>
<keyword evidence="1" id="KW-0596">Phosphopantetheine</keyword>
<keyword evidence="2" id="KW-0597">Phosphoprotein</keyword>
<dbReference type="InterPro" id="IPR016035">
    <property type="entry name" value="Acyl_Trfase/lysoPLipase"/>
</dbReference>
<dbReference type="Gene3D" id="3.30.70.3290">
    <property type="match status" value="1"/>
</dbReference>
<dbReference type="Gene3D" id="3.40.50.720">
    <property type="entry name" value="NAD(P)-binding Rossmann-like Domain"/>
    <property type="match status" value="1"/>
</dbReference>
<dbReference type="SMART" id="SM01294">
    <property type="entry name" value="PKS_PP_betabranch"/>
    <property type="match status" value="1"/>
</dbReference>
<evidence type="ECO:0000256" key="2">
    <source>
        <dbReference type="ARBA" id="ARBA00022553"/>
    </source>
</evidence>
<name>A0ABV3FN57_9NOCA</name>
<keyword evidence="3" id="KW-0808">Transferase</keyword>
<dbReference type="Pfam" id="PF00698">
    <property type="entry name" value="Acyl_transf_1"/>
    <property type="match status" value="1"/>
</dbReference>
<dbReference type="RefSeq" id="WP_357780311.1">
    <property type="nucleotide sequence ID" value="NZ_JBFAKC010000002.1"/>
</dbReference>
<organism evidence="10 11">
    <name type="scientific">Nocardia aurea</name>
    <dbReference type="NCBI Taxonomy" id="2144174"/>
    <lineage>
        <taxon>Bacteria</taxon>
        <taxon>Bacillati</taxon>
        <taxon>Actinomycetota</taxon>
        <taxon>Actinomycetes</taxon>
        <taxon>Mycobacteriales</taxon>
        <taxon>Nocardiaceae</taxon>
        <taxon>Nocardia</taxon>
    </lineage>
</organism>
<dbReference type="Pfam" id="PF02801">
    <property type="entry name" value="Ketoacyl-synt_C"/>
    <property type="match status" value="1"/>
</dbReference>
<dbReference type="InterPro" id="IPR020807">
    <property type="entry name" value="PKS_DH"/>
</dbReference>
<dbReference type="Gene3D" id="3.40.366.10">
    <property type="entry name" value="Malonyl-Coenzyme A Acyl Carrier Protein, domain 2"/>
    <property type="match status" value="1"/>
</dbReference>
<feature type="region of interest" description="Disordered" evidence="6">
    <location>
        <begin position="1587"/>
        <end position="1609"/>
    </location>
</feature>
<feature type="active site" description="Proton acceptor; for dehydratase activity" evidence="5">
    <location>
        <position position="958"/>
    </location>
</feature>
<dbReference type="InterPro" id="IPR020841">
    <property type="entry name" value="PKS_Beta-ketoAc_synthase_dom"/>
</dbReference>
<feature type="active site" description="Proton donor; for dehydratase activity" evidence="5">
    <location>
        <position position="1125"/>
    </location>
</feature>
<evidence type="ECO:0000313" key="10">
    <source>
        <dbReference type="EMBL" id="MEV0706854.1"/>
    </source>
</evidence>
<dbReference type="PROSITE" id="PS50075">
    <property type="entry name" value="CARRIER"/>
    <property type="match status" value="1"/>
</dbReference>
<evidence type="ECO:0000259" key="9">
    <source>
        <dbReference type="PROSITE" id="PS52019"/>
    </source>
</evidence>
<dbReference type="InterPro" id="IPR014030">
    <property type="entry name" value="Ketoacyl_synth_N"/>
</dbReference>
<dbReference type="InterPro" id="IPR016039">
    <property type="entry name" value="Thiolase-like"/>
</dbReference>
<dbReference type="SUPFAM" id="SSF52151">
    <property type="entry name" value="FabD/lysophospholipase-like"/>
    <property type="match status" value="1"/>
</dbReference>
<dbReference type="InterPro" id="IPR049552">
    <property type="entry name" value="PKS_DH_N"/>
</dbReference>
<dbReference type="PROSITE" id="PS52019">
    <property type="entry name" value="PKS_MFAS_DH"/>
    <property type="match status" value="1"/>
</dbReference>
<dbReference type="CDD" id="cd00833">
    <property type="entry name" value="PKS"/>
    <property type="match status" value="1"/>
</dbReference>
<dbReference type="Pfam" id="PF00109">
    <property type="entry name" value="ketoacyl-synt"/>
    <property type="match status" value="1"/>
</dbReference>
<dbReference type="Pfam" id="PF21089">
    <property type="entry name" value="PKS_DH_N"/>
    <property type="match status" value="1"/>
</dbReference>
<dbReference type="CDD" id="cd08956">
    <property type="entry name" value="KR_3_FAS_SDR_x"/>
    <property type="match status" value="1"/>
</dbReference>
<dbReference type="Gene3D" id="1.10.1200.10">
    <property type="entry name" value="ACP-like"/>
    <property type="match status" value="1"/>
</dbReference>
<dbReference type="SUPFAM" id="SSF55048">
    <property type="entry name" value="Probable ACP-binding domain of malonyl-CoA ACP transacylase"/>
    <property type="match status" value="1"/>
</dbReference>
<evidence type="ECO:0000259" key="8">
    <source>
        <dbReference type="PROSITE" id="PS52004"/>
    </source>
</evidence>
<dbReference type="PROSITE" id="PS52004">
    <property type="entry name" value="KS3_2"/>
    <property type="match status" value="1"/>
</dbReference>
<keyword evidence="11" id="KW-1185">Reference proteome</keyword>
<dbReference type="Proteomes" id="UP001551695">
    <property type="component" value="Unassembled WGS sequence"/>
</dbReference>
<dbReference type="InterPro" id="IPR057326">
    <property type="entry name" value="KR_dom"/>
</dbReference>
<dbReference type="InterPro" id="IPR049551">
    <property type="entry name" value="PKS_DH_C"/>
</dbReference>
<evidence type="ECO:0000256" key="1">
    <source>
        <dbReference type="ARBA" id="ARBA00022450"/>
    </source>
</evidence>
<dbReference type="InterPro" id="IPR055123">
    <property type="entry name" value="SpnB-like_Rossmann"/>
</dbReference>
<dbReference type="Gene3D" id="3.40.47.10">
    <property type="match status" value="1"/>
</dbReference>
<dbReference type="Pfam" id="PF16197">
    <property type="entry name" value="KAsynt_C_assoc"/>
    <property type="match status" value="1"/>
</dbReference>
<dbReference type="EMBL" id="JBFAKC010000002">
    <property type="protein sequence ID" value="MEV0706854.1"/>
    <property type="molecule type" value="Genomic_DNA"/>
</dbReference>
<feature type="domain" description="Carrier" evidence="7">
    <location>
        <begin position="1631"/>
        <end position="1705"/>
    </location>
</feature>
<dbReference type="InterPro" id="IPR049900">
    <property type="entry name" value="PKS_mFAS_DH"/>
</dbReference>
<dbReference type="Pfam" id="PF22953">
    <property type="entry name" value="SpnB_Rossmann"/>
    <property type="match status" value="1"/>
</dbReference>
<dbReference type="InterPro" id="IPR009081">
    <property type="entry name" value="PP-bd_ACP"/>
</dbReference>
<keyword evidence="4" id="KW-0012">Acyltransferase</keyword>
<evidence type="ECO:0000256" key="5">
    <source>
        <dbReference type="PROSITE-ProRule" id="PRU01363"/>
    </source>
</evidence>
<dbReference type="InterPro" id="IPR006162">
    <property type="entry name" value="Ppantetheine_attach_site"/>
</dbReference>
<dbReference type="PROSITE" id="PS00606">
    <property type="entry name" value="KS3_1"/>
    <property type="match status" value="1"/>
</dbReference>
<comment type="caution">
    <text evidence="10">The sequence shown here is derived from an EMBL/GenBank/DDBJ whole genome shotgun (WGS) entry which is preliminary data.</text>
</comment>
<dbReference type="SMART" id="SM00826">
    <property type="entry name" value="PKS_DH"/>
    <property type="match status" value="1"/>
</dbReference>
<feature type="domain" description="Ketosynthase family 3 (KS3)" evidence="8">
    <location>
        <begin position="33"/>
        <end position="457"/>
    </location>
</feature>
<protein>
    <submittedName>
        <fullName evidence="10">Type I polyketide synthase</fullName>
    </submittedName>
</protein>
<gene>
    <name evidence="10" type="ORF">AB0I48_04755</name>
</gene>
<evidence type="ECO:0000313" key="11">
    <source>
        <dbReference type="Proteomes" id="UP001551695"/>
    </source>
</evidence>
<dbReference type="Pfam" id="PF08659">
    <property type="entry name" value="KR"/>
    <property type="match status" value="1"/>
</dbReference>
<evidence type="ECO:0000259" key="7">
    <source>
        <dbReference type="PROSITE" id="PS50075"/>
    </source>
</evidence>
<accession>A0ABV3FN57</accession>
<dbReference type="SUPFAM" id="SSF47336">
    <property type="entry name" value="ACP-like"/>
    <property type="match status" value="1"/>
</dbReference>
<proteinExistence type="predicted"/>
<dbReference type="InterPro" id="IPR032821">
    <property type="entry name" value="PKS_assoc"/>
</dbReference>
<dbReference type="Pfam" id="PF14765">
    <property type="entry name" value="PS-DH"/>
    <property type="match status" value="1"/>
</dbReference>
<feature type="region of interest" description="C-terminal hotdog fold" evidence="5">
    <location>
        <begin position="1066"/>
        <end position="1199"/>
    </location>
</feature>
<dbReference type="InterPro" id="IPR001227">
    <property type="entry name" value="Ac_transferase_dom_sf"/>
</dbReference>